<proteinExistence type="predicted"/>
<evidence type="ECO:0000313" key="2">
    <source>
        <dbReference type="Proteomes" id="UP000652761"/>
    </source>
</evidence>
<reference evidence="1" key="1">
    <citation type="submission" date="2017-07" db="EMBL/GenBank/DDBJ databases">
        <title>Taro Niue Genome Assembly and Annotation.</title>
        <authorList>
            <person name="Atibalentja N."/>
            <person name="Keating K."/>
            <person name="Fields C.J."/>
        </authorList>
    </citation>
    <scope>NUCLEOTIDE SEQUENCE</scope>
    <source>
        <strain evidence="1">Niue_2</strain>
        <tissue evidence="1">Leaf</tissue>
    </source>
</reference>
<sequence length="67" mass="7342">MTRPSITAEARSNFRIPVDSSIAGRRACCGIAMPPESDSSSMLLHCNRLFSSSTLWLPGKKNERSSE</sequence>
<dbReference type="AlphaFoldDB" id="A0A843UM15"/>
<evidence type="ECO:0000313" key="1">
    <source>
        <dbReference type="EMBL" id="MQL82850.1"/>
    </source>
</evidence>
<name>A0A843UM15_COLES</name>
<keyword evidence="2" id="KW-1185">Reference proteome</keyword>
<dbReference type="Proteomes" id="UP000652761">
    <property type="component" value="Unassembled WGS sequence"/>
</dbReference>
<comment type="caution">
    <text evidence="1">The sequence shown here is derived from an EMBL/GenBank/DDBJ whole genome shotgun (WGS) entry which is preliminary data.</text>
</comment>
<dbReference type="EMBL" id="NMUH01000657">
    <property type="protein sequence ID" value="MQL82850.1"/>
    <property type="molecule type" value="Genomic_DNA"/>
</dbReference>
<organism evidence="1 2">
    <name type="scientific">Colocasia esculenta</name>
    <name type="common">Wild taro</name>
    <name type="synonym">Arum esculentum</name>
    <dbReference type="NCBI Taxonomy" id="4460"/>
    <lineage>
        <taxon>Eukaryota</taxon>
        <taxon>Viridiplantae</taxon>
        <taxon>Streptophyta</taxon>
        <taxon>Embryophyta</taxon>
        <taxon>Tracheophyta</taxon>
        <taxon>Spermatophyta</taxon>
        <taxon>Magnoliopsida</taxon>
        <taxon>Liliopsida</taxon>
        <taxon>Araceae</taxon>
        <taxon>Aroideae</taxon>
        <taxon>Colocasieae</taxon>
        <taxon>Colocasia</taxon>
    </lineage>
</organism>
<gene>
    <name evidence="1" type="ORF">Taro_015332</name>
</gene>
<protein>
    <submittedName>
        <fullName evidence="1">Uncharacterized protein</fullName>
    </submittedName>
</protein>
<accession>A0A843UM15</accession>